<dbReference type="PANTHER" id="PTHR31170:SF25">
    <property type="entry name" value="BNAA09G04570D PROTEIN"/>
    <property type="match status" value="1"/>
</dbReference>
<keyword evidence="2" id="KW-0812">Transmembrane</keyword>
<dbReference type="PANTHER" id="PTHR31170">
    <property type="entry name" value="BNAC04G53230D PROTEIN"/>
    <property type="match status" value="1"/>
</dbReference>
<accession>A0ABC8RZX0</accession>
<evidence type="ECO:0000256" key="2">
    <source>
        <dbReference type="SAM" id="Phobius"/>
    </source>
</evidence>
<proteinExistence type="predicted"/>
<keyword evidence="4" id="KW-1185">Reference proteome</keyword>
<dbReference type="EMBL" id="CAUOFW020002047">
    <property type="protein sequence ID" value="CAK9150531.1"/>
    <property type="molecule type" value="Genomic_DNA"/>
</dbReference>
<evidence type="ECO:0000313" key="3">
    <source>
        <dbReference type="EMBL" id="CAK9150531.1"/>
    </source>
</evidence>
<feature type="compositionally biased region" description="Low complexity" evidence="1">
    <location>
        <begin position="31"/>
        <end position="41"/>
    </location>
</feature>
<gene>
    <name evidence="3" type="ORF">ILEXP_LOCUS18683</name>
</gene>
<reference evidence="3 4" key="1">
    <citation type="submission" date="2024-02" db="EMBL/GenBank/DDBJ databases">
        <authorList>
            <person name="Vignale AGUSTIN F."/>
            <person name="Sosa J E."/>
            <person name="Modenutti C."/>
        </authorList>
    </citation>
    <scope>NUCLEOTIDE SEQUENCE [LARGE SCALE GENOMIC DNA]</scope>
</reference>
<organism evidence="3 4">
    <name type="scientific">Ilex paraguariensis</name>
    <name type="common">yerba mate</name>
    <dbReference type="NCBI Taxonomy" id="185542"/>
    <lineage>
        <taxon>Eukaryota</taxon>
        <taxon>Viridiplantae</taxon>
        <taxon>Streptophyta</taxon>
        <taxon>Embryophyta</taxon>
        <taxon>Tracheophyta</taxon>
        <taxon>Spermatophyta</taxon>
        <taxon>Magnoliopsida</taxon>
        <taxon>eudicotyledons</taxon>
        <taxon>Gunneridae</taxon>
        <taxon>Pentapetalae</taxon>
        <taxon>asterids</taxon>
        <taxon>campanulids</taxon>
        <taxon>Aquifoliales</taxon>
        <taxon>Aquifoliaceae</taxon>
        <taxon>Ilex</taxon>
    </lineage>
</organism>
<evidence type="ECO:0000313" key="4">
    <source>
        <dbReference type="Proteomes" id="UP001642360"/>
    </source>
</evidence>
<feature type="region of interest" description="Disordered" evidence="1">
    <location>
        <begin position="22"/>
        <end position="61"/>
    </location>
</feature>
<evidence type="ECO:0000256" key="1">
    <source>
        <dbReference type="SAM" id="MobiDB-lite"/>
    </source>
</evidence>
<feature type="transmembrane region" description="Helical" evidence="2">
    <location>
        <begin position="455"/>
        <end position="481"/>
    </location>
</feature>
<dbReference type="Proteomes" id="UP001642360">
    <property type="component" value="Unassembled WGS sequence"/>
</dbReference>
<dbReference type="AlphaFoldDB" id="A0ABC8RZX0"/>
<comment type="caution">
    <text evidence="3">The sequence shown here is derived from an EMBL/GenBank/DDBJ whole genome shotgun (WGS) entry which is preliminary data.</text>
</comment>
<protein>
    <submittedName>
        <fullName evidence="3">Uncharacterized protein</fullName>
    </submittedName>
</protein>
<keyword evidence="2" id="KW-1133">Transmembrane helix</keyword>
<keyword evidence="2" id="KW-0472">Membrane</keyword>
<dbReference type="Pfam" id="PF03140">
    <property type="entry name" value="DUF247"/>
    <property type="match status" value="1"/>
</dbReference>
<sequence>MGIERELQAIFNGAYENDERLSKVPLKNGVSSESGEGSSSETSEEMAEVYEERVLNQSNEDESDASFLNLLRRRLEENLQPQTKLERRSSSPACIFRLPPSLVAINDSARKPEIVSIGPFYRGEEHLLAFEEHKCLYLHNFLRTRRDLFGKDPSFYLDRMRSLEKRTRECYSDTIIMSSDDFVQMMLLDGCFVIELLVRFLPGGFSNDLNDPIFTRPWLIPTLLKDLIKLENQLPAFVIESLYGDDISLLALKVFNETTFSKICQMNISMANRQKANHLLEFLYFSLVPSEKVINIQGLEGYRASNHSMPSVTELRSARVKVKPRNGYSFLYIKFRNRVLQIPTITINDFTATLLINSVALEQCRDFHYKYFTDYVSFMNGLIKQPRDVAFLCSAGIISRFSLDDLYVANLFNNLGKNVAFNVGSCYLFKQFREVEAYYNGYWATMMRTYFRSPWSFISVFSAFIIIVFTMIQTIVAVLSYQKQFG</sequence>
<name>A0ABC8RZX0_9AQUA</name>
<dbReference type="InterPro" id="IPR004158">
    <property type="entry name" value="DUF247_pln"/>
</dbReference>